<protein>
    <submittedName>
        <fullName evidence="1">(Mediterranean fruit fly) hypothetical protein</fullName>
    </submittedName>
</protein>
<dbReference type="EMBL" id="CAJHJT010000012">
    <property type="protein sequence ID" value="CAD7000081.1"/>
    <property type="molecule type" value="Genomic_DNA"/>
</dbReference>
<evidence type="ECO:0000313" key="2">
    <source>
        <dbReference type="Proteomes" id="UP000606786"/>
    </source>
</evidence>
<dbReference type="AlphaFoldDB" id="A0A811UMW8"/>
<keyword evidence="2" id="KW-1185">Reference proteome</keyword>
<evidence type="ECO:0000313" key="1">
    <source>
        <dbReference type="EMBL" id="CAD7000081.1"/>
    </source>
</evidence>
<accession>A0A811UMW8</accession>
<gene>
    <name evidence="1" type="ORF">CCAP1982_LOCUS8579</name>
</gene>
<comment type="caution">
    <text evidence="1">The sequence shown here is derived from an EMBL/GenBank/DDBJ whole genome shotgun (WGS) entry which is preliminary data.</text>
</comment>
<dbReference type="Proteomes" id="UP000606786">
    <property type="component" value="Unassembled WGS sequence"/>
</dbReference>
<reference evidence="1" key="1">
    <citation type="submission" date="2020-11" db="EMBL/GenBank/DDBJ databases">
        <authorList>
            <person name="Whitehead M."/>
        </authorList>
    </citation>
    <scope>NUCLEOTIDE SEQUENCE</scope>
    <source>
        <strain evidence="1">EGII</strain>
    </source>
</reference>
<proteinExistence type="predicted"/>
<sequence length="141" mass="15360">MIMTFAPFSLAKSDNQHKRSTAQVQAPVASLDKQDHTCALCGGGDGDGVSGAGKYVFCAMRLSALVVICNDPSSFISSNYCKCVNEVLRLPCFAEPGYLCENCFVCELIMKVKVLVQLTCKWRPLYGYNPPSSPPLLLSLR</sequence>
<organism evidence="1 2">
    <name type="scientific">Ceratitis capitata</name>
    <name type="common">Mediterranean fruit fly</name>
    <name type="synonym">Tephritis capitata</name>
    <dbReference type="NCBI Taxonomy" id="7213"/>
    <lineage>
        <taxon>Eukaryota</taxon>
        <taxon>Metazoa</taxon>
        <taxon>Ecdysozoa</taxon>
        <taxon>Arthropoda</taxon>
        <taxon>Hexapoda</taxon>
        <taxon>Insecta</taxon>
        <taxon>Pterygota</taxon>
        <taxon>Neoptera</taxon>
        <taxon>Endopterygota</taxon>
        <taxon>Diptera</taxon>
        <taxon>Brachycera</taxon>
        <taxon>Muscomorpha</taxon>
        <taxon>Tephritoidea</taxon>
        <taxon>Tephritidae</taxon>
        <taxon>Ceratitis</taxon>
        <taxon>Ceratitis</taxon>
    </lineage>
</organism>
<name>A0A811UMW8_CERCA</name>